<evidence type="ECO:0000313" key="2">
    <source>
        <dbReference type="Proteomes" id="UP001165279"/>
    </source>
</evidence>
<evidence type="ECO:0000313" key="1">
    <source>
        <dbReference type="EMBL" id="MCG6557082.1"/>
    </source>
</evidence>
<keyword evidence="2" id="KW-1185">Reference proteome</keyword>
<sequence>MNRKEAFSRQGVPSINRSQWHAAASDGVQVLSVWEENIMTDLAEAHVHQNAYDTFEPGMSVRIVVQRGELDPETQNMKTLEAYPDTLTWTVLAKEERAIDHPSRRFLHVVTIQRAEG</sequence>
<protein>
    <submittedName>
        <fullName evidence="1">Uncharacterized protein</fullName>
    </submittedName>
</protein>
<organism evidence="1 2">
    <name type="scientific">Ruegeria alba</name>
    <dbReference type="NCBI Taxonomy" id="2916756"/>
    <lineage>
        <taxon>Bacteria</taxon>
        <taxon>Pseudomonadati</taxon>
        <taxon>Pseudomonadota</taxon>
        <taxon>Alphaproteobacteria</taxon>
        <taxon>Rhodobacterales</taxon>
        <taxon>Roseobacteraceae</taxon>
        <taxon>Ruegeria</taxon>
    </lineage>
</organism>
<name>A0ABS9NS77_9RHOB</name>
<reference evidence="1" key="1">
    <citation type="submission" date="2022-02" db="EMBL/GenBank/DDBJ databases">
        <title>The genome sequence of Ruegeria sp. 1NDH52C.</title>
        <authorList>
            <person name="Du J."/>
        </authorList>
    </citation>
    <scope>NUCLEOTIDE SEQUENCE</scope>
    <source>
        <strain evidence="1">1NDH52C</strain>
    </source>
</reference>
<accession>A0ABS9NS77</accession>
<dbReference type="Proteomes" id="UP001165279">
    <property type="component" value="Unassembled WGS sequence"/>
</dbReference>
<comment type="caution">
    <text evidence="1">The sequence shown here is derived from an EMBL/GenBank/DDBJ whole genome shotgun (WGS) entry which is preliminary data.</text>
</comment>
<dbReference type="RefSeq" id="WP_238903825.1">
    <property type="nucleotide sequence ID" value="NZ_JAKOEM010000001.1"/>
</dbReference>
<dbReference type="EMBL" id="JAKOEM010000001">
    <property type="protein sequence ID" value="MCG6557082.1"/>
    <property type="molecule type" value="Genomic_DNA"/>
</dbReference>
<proteinExistence type="predicted"/>
<gene>
    <name evidence="1" type="ORF">MB818_02645</name>
</gene>